<feature type="signal peptide" evidence="1">
    <location>
        <begin position="1"/>
        <end position="19"/>
    </location>
</feature>
<dbReference type="GO" id="GO:0008061">
    <property type="term" value="F:chitin binding"/>
    <property type="evidence" value="ECO:0007669"/>
    <property type="project" value="InterPro"/>
</dbReference>
<dbReference type="AlphaFoldDB" id="A0A653C3C5"/>
<feature type="chain" id="PRO_5024991423" description="Chitin-binding type-2 domain-containing protein" evidence="1">
    <location>
        <begin position="20"/>
        <end position="82"/>
    </location>
</feature>
<dbReference type="GO" id="GO:0005576">
    <property type="term" value="C:extracellular region"/>
    <property type="evidence" value="ECO:0007669"/>
    <property type="project" value="InterPro"/>
</dbReference>
<organism evidence="3 4">
    <name type="scientific">Callosobruchus maculatus</name>
    <name type="common">Southern cowpea weevil</name>
    <name type="synonym">Pulse bruchid</name>
    <dbReference type="NCBI Taxonomy" id="64391"/>
    <lineage>
        <taxon>Eukaryota</taxon>
        <taxon>Metazoa</taxon>
        <taxon>Ecdysozoa</taxon>
        <taxon>Arthropoda</taxon>
        <taxon>Hexapoda</taxon>
        <taxon>Insecta</taxon>
        <taxon>Pterygota</taxon>
        <taxon>Neoptera</taxon>
        <taxon>Endopterygota</taxon>
        <taxon>Coleoptera</taxon>
        <taxon>Polyphaga</taxon>
        <taxon>Cucujiformia</taxon>
        <taxon>Chrysomeloidea</taxon>
        <taxon>Chrysomelidae</taxon>
        <taxon>Bruchinae</taxon>
        <taxon>Bruchini</taxon>
        <taxon>Callosobruchus</taxon>
    </lineage>
</organism>
<dbReference type="EMBL" id="CAACVG010006826">
    <property type="protein sequence ID" value="VEN42013.1"/>
    <property type="molecule type" value="Genomic_DNA"/>
</dbReference>
<evidence type="ECO:0000313" key="3">
    <source>
        <dbReference type="EMBL" id="VEN42013.1"/>
    </source>
</evidence>
<sequence length="82" mass="9127">MKAVLVAVSLLAIFISVKAVPSCPEKDPAVPVYYPHDVYCYKFYECSDGHAYELECAPPLNWDQAKTTCDDQVDCGKLKPRA</sequence>
<dbReference type="SUPFAM" id="SSF57625">
    <property type="entry name" value="Invertebrate chitin-binding proteins"/>
    <property type="match status" value="1"/>
</dbReference>
<accession>A0A653C3C5</accession>
<dbReference type="Proteomes" id="UP000410492">
    <property type="component" value="Unassembled WGS sequence"/>
</dbReference>
<dbReference type="InterPro" id="IPR036508">
    <property type="entry name" value="Chitin-bd_dom_sf"/>
</dbReference>
<protein>
    <recommendedName>
        <fullName evidence="2">Chitin-binding type-2 domain-containing protein</fullName>
    </recommendedName>
</protein>
<reference evidence="3 4" key="1">
    <citation type="submission" date="2019-01" db="EMBL/GenBank/DDBJ databases">
        <authorList>
            <person name="Sayadi A."/>
        </authorList>
    </citation>
    <scope>NUCLEOTIDE SEQUENCE [LARGE SCALE GENOMIC DNA]</scope>
</reference>
<feature type="domain" description="Chitin-binding type-2" evidence="2">
    <location>
        <begin position="20"/>
        <end position="77"/>
    </location>
</feature>
<proteinExistence type="predicted"/>
<dbReference type="InterPro" id="IPR002557">
    <property type="entry name" value="Chitin-bd_dom"/>
</dbReference>
<dbReference type="Pfam" id="PF01607">
    <property type="entry name" value="CBM_14"/>
    <property type="match status" value="1"/>
</dbReference>
<dbReference type="OrthoDB" id="6020543at2759"/>
<gene>
    <name evidence="3" type="ORF">CALMAC_LOCUS5649</name>
</gene>
<name>A0A653C3C5_CALMS</name>
<dbReference type="PROSITE" id="PS50940">
    <property type="entry name" value="CHIT_BIND_II"/>
    <property type="match status" value="1"/>
</dbReference>
<evidence type="ECO:0000313" key="4">
    <source>
        <dbReference type="Proteomes" id="UP000410492"/>
    </source>
</evidence>
<keyword evidence="1" id="KW-0732">Signal</keyword>
<evidence type="ECO:0000259" key="2">
    <source>
        <dbReference type="PROSITE" id="PS50940"/>
    </source>
</evidence>
<evidence type="ECO:0000256" key="1">
    <source>
        <dbReference type="SAM" id="SignalP"/>
    </source>
</evidence>
<keyword evidence="4" id="KW-1185">Reference proteome</keyword>
<dbReference type="SMART" id="SM00494">
    <property type="entry name" value="ChtBD2"/>
    <property type="match status" value="1"/>
</dbReference>
<dbReference type="Gene3D" id="2.170.140.10">
    <property type="entry name" value="Chitin binding domain"/>
    <property type="match status" value="1"/>
</dbReference>